<evidence type="ECO:0008006" key="3">
    <source>
        <dbReference type="Google" id="ProtNLM"/>
    </source>
</evidence>
<sequence length="237" mass="25385">MSNPIQQFSDILSGPLGELIASIGRGVGEAQSALDEGSLQQTLALYTIDEQAEASAATDTTTDAETAVGNDNQRLLELIRSIGYQPTFYVIPETEVEAKVSLNMDLSNSQSLPLSTSYKTAKYRANVTPLNANNVNQYNLNANAAATLKFKIVPVPAPSGVAEKRIMPDLVGRPYDDATRGLMASVGLNHTLDDASNTLLEANPSTILTITDQNIVAHTIIEVDTIIELSLQLPELD</sequence>
<proteinExistence type="predicted"/>
<protein>
    <recommendedName>
        <fullName evidence="3">PASTA domain-containing protein</fullName>
    </recommendedName>
</protein>
<comment type="caution">
    <text evidence="1">The sequence shown here is derived from an EMBL/GenBank/DDBJ whole genome shotgun (WGS) entry which is preliminary data.</text>
</comment>
<accession>A0ABS1WIH4</accession>
<organism evidence="1 2">
    <name type="scientific">Olleya sediminilitoris</name>
    <dbReference type="NCBI Taxonomy" id="2795739"/>
    <lineage>
        <taxon>Bacteria</taxon>
        <taxon>Pseudomonadati</taxon>
        <taxon>Bacteroidota</taxon>
        <taxon>Flavobacteriia</taxon>
        <taxon>Flavobacteriales</taxon>
        <taxon>Flavobacteriaceae</taxon>
    </lineage>
</organism>
<dbReference type="RefSeq" id="WP_202998991.1">
    <property type="nucleotide sequence ID" value="NZ_JAEMEF010000002.1"/>
</dbReference>
<dbReference type="EMBL" id="JAEMEF010000002">
    <property type="protein sequence ID" value="MBL7558925.1"/>
    <property type="molecule type" value="Genomic_DNA"/>
</dbReference>
<reference evidence="1 2" key="1">
    <citation type="submission" date="2020-12" db="EMBL/GenBank/DDBJ databases">
        <title>Olleya sediminilitoris sp. nov., isolated from a tidal flat.</title>
        <authorList>
            <person name="Park S."/>
            <person name="Yoon J.-H."/>
        </authorList>
    </citation>
    <scope>NUCLEOTIDE SEQUENCE [LARGE SCALE GENOMIC DNA]</scope>
    <source>
        <strain evidence="1 2">YSTF-M6</strain>
    </source>
</reference>
<keyword evidence="2" id="KW-1185">Reference proteome</keyword>
<name>A0ABS1WIH4_9FLAO</name>
<dbReference type="Proteomes" id="UP000605013">
    <property type="component" value="Unassembled WGS sequence"/>
</dbReference>
<evidence type="ECO:0000313" key="1">
    <source>
        <dbReference type="EMBL" id="MBL7558925.1"/>
    </source>
</evidence>
<gene>
    <name evidence="1" type="ORF">JAO71_03830</name>
</gene>
<evidence type="ECO:0000313" key="2">
    <source>
        <dbReference type="Proteomes" id="UP000605013"/>
    </source>
</evidence>